<reference evidence="1" key="1">
    <citation type="submission" date="2020-10" db="EMBL/GenBank/DDBJ databases">
        <title>Taxonomic study of unclassified bacteria belonging to the class Ktedonobacteria.</title>
        <authorList>
            <person name="Yabe S."/>
            <person name="Wang C.M."/>
            <person name="Zheng Y."/>
            <person name="Sakai Y."/>
            <person name="Cavaletti L."/>
            <person name="Monciardini P."/>
            <person name="Donadio S."/>
        </authorList>
    </citation>
    <scope>NUCLEOTIDE SEQUENCE</scope>
    <source>
        <strain evidence="1">ID150040</strain>
    </source>
</reference>
<dbReference type="Proteomes" id="UP000597444">
    <property type="component" value="Unassembled WGS sequence"/>
</dbReference>
<proteinExistence type="predicted"/>
<dbReference type="AlphaFoldDB" id="A0A8J3IGE5"/>
<name>A0A8J3IGE5_9CHLR</name>
<dbReference type="EMBL" id="BNJK01000001">
    <property type="protein sequence ID" value="GHO91032.1"/>
    <property type="molecule type" value="Genomic_DNA"/>
</dbReference>
<evidence type="ECO:0000313" key="2">
    <source>
        <dbReference type="Proteomes" id="UP000597444"/>
    </source>
</evidence>
<dbReference type="SUPFAM" id="SSF56655">
    <property type="entry name" value="Carbohydrate phosphatase"/>
    <property type="match status" value="1"/>
</dbReference>
<dbReference type="Gene3D" id="3.40.190.80">
    <property type="match status" value="1"/>
</dbReference>
<evidence type="ECO:0008006" key="3">
    <source>
        <dbReference type="Google" id="ProtNLM"/>
    </source>
</evidence>
<keyword evidence="2" id="KW-1185">Reference proteome</keyword>
<organism evidence="1 2">
    <name type="scientific">Reticulibacter mediterranei</name>
    <dbReference type="NCBI Taxonomy" id="2778369"/>
    <lineage>
        <taxon>Bacteria</taxon>
        <taxon>Bacillati</taxon>
        <taxon>Chloroflexota</taxon>
        <taxon>Ktedonobacteria</taxon>
        <taxon>Ktedonobacterales</taxon>
        <taxon>Reticulibacteraceae</taxon>
        <taxon>Reticulibacter</taxon>
    </lineage>
</organism>
<protein>
    <recommendedName>
        <fullName evidence="3">Inositol monophosphatase</fullName>
    </recommendedName>
</protein>
<dbReference type="Gene3D" id="3.30.540.10">
    <property type="entry name" value="Fructose-1,6-Bisphosphatase, subunit A, domain 1"/>
    <property type="match status" value="1"/>
</dbReference>
<dbReference type="RefSeq" id="WP_220201954.1">
    <property type="nucleotide sequence ID" value="NZ_BNJK01000001.1"/>
</dbReference>
<evidence type="ECO:0000313" key="1">
    <source>
        <dbReference type="EMBL" id="GHO91032.1"/>
    </source>
</evidence>
<accession>A0A8J3IGE5</accession>
<comment type="caution">
    <text evidence="1">The sequence shown here is derived from an EMBL/GenBank/DDBJ whole genome shotgun (WGS) entry which is preliminary data.</text>
</comment>
<sequence>MIYQAQELLGQLRAIHEAIRARVVASCEQQAVEQLSAIVGVQAGDTIFALDRVSEEALIEQFEVLGRSRSFVLIAEGLGEDGQVTFPRGTDPDKAELRIIIDPIDGTRGIMYQKRSAWILTGVAPNLGPDTRLDAIELALQTEIPVVKQDLCDSFWAIRGQEVGGERVNRHTGERQSLSPRPSHANTIAYGYGGISRFFPGGRAMLAAIDDEVVEKILGKNEPGKARAFEDQYLATGGQLYELLMGHDRWIADLRPLIDNQLRLHGEELSLCCHPYDLCTELIAREAGVIVTDEAGKQLSAPLDVTTGMTWIGYANQQIHDQVAPILTAIIQEKGLIGRPEQQQGVETGRERDVAF</sequence>
<gene>
    <name evidence="1" type="ORF">KSF_010800</name>
</gene>